<accession>A0A9P1DJG2</accession>
<protein>
    <submittedName>
        <fullName evidence="2">Uncharacterized protein</fullName>
    </submittedName>
</protein>
<keyword evidence="4" id="KW-1185">Reference proteome</keyword>
<dbReference type="EMBL" id="CAMXCT010005068">
    <property type="protein sequence ID" value="CAI4011273.1"/>
    <property type="molecule type" value="Genomic_DNA"/>
</dbReference>
<name>A0A9P1DJG2_9DINO</name>
<dbReference type="AlphaFoldDB" id="A0A9P1DJG2"/>
<evidence type="ECO:0000313" key="2">
    <source>
        <dbReference type="EMBL" id="CAI4011273.1"/>
    </source>
</evidence>
<dbReference type="OrthoDB" id="10663349at2759"/>
<evidence type="ECO:0000313" key="3">
    <source>
        <dbReference type="EMBL" id="CAL1164648.1"/>
    </source>
</evidence>
<organism evidence="2">
    <name type="scientific">Cladocopium goreaui</name>
    <dbReference type="NCBI Taxonomy" id="2562237"/>
    <lineage>
        <taxon>Eukaryota</taxon>
        <taxon>Sar</taxon>
        <taxon>Alveolata</taxon>
        <taxon>Dinophyceae</taxon>
        <taxon>Suessiales</taxon>
        <taxon>Symbiodiniaceae</taxon>
        <taxon>Cladocopium</taxon>
    </lineage>
</organism>
<proteinExistence type="predicted"/>
<feature type="compositionally biased region" description="Acidic residues" evidence="1">
    <location>
        <begin position="229"/>
        <end position="243"/>
    </location>
</feature>
<feature type="compositionally biased region" description="Basic and acidic residues" evidence="1">
    <location>
        <begin position="1"/>
        <end position="16"/>
    </location>
</feature>
<sequence length="364" mass="37430">MAEEGAEAKTDGKETEIDIPISVPAEGAEGEAPAEGAADAPKTDAAEGAPADAPADAAEGAAGEMPAEAGAADAPAAEADATAAAEGGAEPSAPADGAAEGGTDAPGDAAETPAAPADPTAPATDLEDKDEDGTREKPADGKTDEPTPPAEESKEDPAKSAVDRLSKGVEGVIGDFESGLEAIPDPSLRSALEDWAKRMNVHVQELRTIMSGDTESGEAPAVPPLPGALDEEESRPSVTEEEMQSVRDIGRQLASHRTGRTTQEVEQWTDPEESAKEVEELRRVRRQIRYIFGGMLQSLPETGTLRVDDLISDAGTSEAQVRAPVSEKPPPLPGKASRDVGKVPMPPQGKPEGHGRPRSGGTEL</sequence>
<dbReference type="EMBL" id="CAMXCT030005068">
    <property type="protein sequence ID" value="CAL4798585.1"/>
    <property type="molecule type" value="Genomic_DNA"/>
</dbReference>
<feature type="region of interest" description="Disordered" evidence="1">
    <location>
        <begin position="315"/>
        <end position="364"/>
    </location>
</feature>
<dbReference type="EMBL" id="CAMXCT020005068">
    <property type="protein sequence ID" value="CAL1164648.1"/>
    <property type="molecule type" value="Genomic_DNA"/>
</dbReference>
<reference evidence="2" key="1">
    <citation type="submission" date="2022-10" db="EMBL/GenBank/DDBJ databases">
        <authorList>
            <person name="Chen Y."/>
            <person name="Dougan E. K."/>
            <person name="Chan C."/>
            <person name="Rhodes N."/>
            <person name="Thang M."/>
        </authorList>
    </citation>
    <scope>NUCLEOTIDE SEQUENCE</scope>
</reference>
<feature type="compositionally biased region" description="Low complexity" evidence="1">
    <location>
        <begin position="24"/>
        <end position="124"/>
    </location>
</feature>
<feature type="compositionally biased region" description="Basic and acidic residues" evidence="1">
    <location>
        <begin position="132"/>
        <end position="166"/>
    </location>
</feature>
<feature type="region of interest" description="Disordered" evidence="1">
    <location>
        <begin position="1"/>
        <end position="166"/>
    </location>
</feature>
<gene>
    <name evidence="2" type="ORF">C1SCF055_LOCUS36452</name>
</gene>
<evidence type="ECO:0000256" key="1">
    <source>
        <dbReference type="SAM" id="MobiDB-lite"/>
    </source>
</evidence>
<comment type="caution">
    <text evidence="2">The sequence shown here is derived from an EMBL/GenBank/DDBJ whole genome shotgun (WGS) entry which is preliminary data.</text>
</comment>
<evidence type="ECO:0000313" key="4">
    <source>
        <dbReference type="Proteomes" id="UP001152797"/>
    </source>
</evidence>
<dbReference type="Proteomes" id="UP001152797">
    <property type="component" value="Unassembled WGS sequence"/>
</dbReference>
<reference evidence="3" key="2">
    <citation type="submission" date="2024-04" db="EMBL/GenBank/DDBJ databases">
        <authorList>
            <person name="Chen Y."/>
            <person name="Shah S."/>
            <person name="Dougan E. K."/>
            <person name="Thang M."/>
            <person name="Chan C."/>
        </authorList>
    </citation>
    <scope>NUCLEOTIDE SEQUENCE [LARGE SCALE GENOMIC DNA]</scope>
</reference>
<feature type="region of interest" description="Disordered" evidence="1">
    <location>
        <begin position="209"/>
        <end position="279"/>
    </location>
</feature>